<evidence type="ECO:0000313" key="2">
    <source>
        <dbReference type="Proteomes" id="UP000600918"/>
    </source>
</evidence>
<dbReference type="Proteomes" id="UP000600918">
    <property type="component" value="Unassembled WGS sequence"/>
</dbReference>
<proteinExistence type="predicted"/>
<dbReference type="EMBL" id="JACSDY010000011">
    <property type="protein sequence ID" value="KAF7415994.1"/>
    <property type="molecule type" value="Genomic_DNA"/>
</dbReference>
<accession>A0A834U4M2</accession>
<name>A0A834U4M2_VESPE</name>
<evidence type="ECO:0000313" key="1">
    <source>
        <dbReference type="EMBL" id="KAF7415994.1"/>
    </source>
</evidence>
<organism evidence="1 2">
    <name type="scientific">Vespula pensylvanica</name>
    <name type="common">Western yellow jacket</name>
    <name type="synonym">Wasp</name>
    <dbReference type="NCBI Taxonomy" id="30213"/>
    <lineage>
        <taxon>Eukaryota</taxon>
        <taxon>Metazoa</taxon>
        <taxon>Ecdysozoa</taxon>
        <taxon>Arthropoda</taxon>
        <taxon>Hexapoda</taxon>
        <taxon>Insecta</taxon>
        <taxon>Pterygota</taxon>
        <taxon>Neoptera</taxon>
        <taxon>Endopterygota</taxon>
        <taxon>Hymenoptera</taxon>
        <taxon>Apocrita</taxon>
        <taxon>Aculeata</taxon>
        <taxon>Vespoidea</taxon>
        <taxon>Vespidae</taxon>
        <taxon>Vespinae</taxon>
        <taxon>Vespula</taxon>
    </lineage>
</organism>
<reference evidence="1" key="1">
    <citation type="journal article" date="2020" name="G3 (Bethesda)">
        <title>High-Quality Assemblies for Three Invasive Social Wasps from the &lt;i&gt;Vespula&lt;/i&gt; Genus.</title>
        <authorList>
            <person name="Harrop T.W.R."/>
            <person name="Guhlin J."/>
            <person name="McLaughlin G.M."/>
            <person name="Permina E."/>
            <person name="Stockwell P."/>
            <person name="Gilligan J."/>
            <person name="Le Lec M.F."/>
            <person name="Gruber M.A.M."/>
            <person name="Quinn O."/>
            <person name="Lovegrove M."/>
            <person name="Duncan E.J."/>
            <person name="Remnant E.J."/>
            <person name="Van Eeckhoven J."/>
            <person name="Graham B."/>
            <person name="Knapp R.A."/>
            <person name="Langford K.W."/>
            <person name="Kronenberg Z."/>
            <person name="Press M.O."/>
            <person name="Eacker S.M."/>
            <person name="Wilson-Rankin E.E."/>
            <person name="Purcell J."/>
            <person name="Lester P.J."/>
            <person name="Dearden P.K."/>
        </authorList>
    </citation>
    <scope>NUCLEOTIDE SEQUENCE</scope>
    <source>
        <strain evidence="1">Volc-1</strain>
    </source>
</reference>
<keyword evidence="2" id="KW-1185">Reference proteome</keyword>
<comment type="caution">
    <text evidence="1">The sequence shown here is derived from an EMBL/GenBank/DDBJ whole genome shotgun (WGS) entry which is preliminary data.</text>
</comment>
<sequence length="239" mass="27390">MSAYYLTTCSINQDELDDKWLSKISVSNSFNKLQEVEVLPGNDRTERNNPQPKSPPIHIEAQVIAPLIDLLKEIAKDEYTLKQLKDNHVKQVNTSDTYRKVTKPIKEKKANFYTYQSKKDRSYKVVLRGMHSRTDAGIIIDELKKKEPLGNSYSKNSPKVRHKLALENFNSPNKITSANFSNNSFEGPQLYPRTSNRTCVDVIRPWETLITNVNNFTESEIKNLIITGKNSEVISNMLI</sequence>
<gene>
    <name evidence="1" type="ORF">H0235_012586</name>
</gene>
<dbReference type="AlphaFoldDB" id="A0A834U4M2"/>
<protein>
    <submittedName>
        <fullName evidence="1">Uncharacterized protein</fullName>
    </submittedName>
</protein>